<protein>
    <submittedName>
        <fullName evidence="6">Nucleolar complex protein 2 homolog</fullName>
    </submittedName>
</protein>
<keyword evidence="3" id="KW-0539">Nucleus</keyword>
<keyword evidence="5" id="KW-1185">Reference proteome</keyword>
<dbReference type="Pfam" id="PF03715">
    <property type="entry name" value="Noc2"/>
    <property type="match status" value="1"/>
</dbReference>
<feature type="region of interest" description="Disordered" evidence="4">
    <location>
        <begin position="44"/>
        <end position="69"/>
    </location>
</feature>
<dbReference type="AlphaFoldDB" id="A0AAJ6YHU4"/>
<name>A0AAJ6YHU4_9HYME</name>
<feature type="compositionally biased region" description="Basic residues" evidence="4">
    <location>
        <begin position="670"/>
        <end position="683"/>
    </location>
</feature>
<dbReference type="PANTHER" id="PTHR12687:SF4">
    <property type="entry name" value="NUCLEOLAR COMPLEX PROTEIN 2 HOMOLOG"/>
    <property type="match status" value="1"/>
</dbReference>
<dbReference type="GO" id="GO:0003714">
    <property type="term" value="F:transcription corepressor activity"/>
    <property type="evidence" value="ECO:0007669"/>
    <property type="project" value="TreeGrafter"/>
</dbReference>
<dbReference type="InterPro" id="IPR005343">
    <property type="entry name" value="Noc2"/>
</dbReference>
<gene>
    <name evidence="6" type="primary">LOC105362559</name>
</gene>
<proteinExistence type="inferred from homology"/>
<dbReference type="KEGG" id="csol:105362559"/>
<feature type="region of interest" description="Disordered" evidence="4">
    <location>
        <begin position="109"/>
        <end position="142"/>
    </location>
</feature>
<evidence type="ECO:0000256" key="1">
    <source>
        <dbReference type="ARBA" id="ARBA00004123"/>
    </source>
</evidence>
<comment type="similarity">
    <text evidence="2">Belongs to the NOC2 family.</text>
</comment>
<comment type="subcellular location">
    <subcellularLocation>
        <location evidence="1">Nucleus</location>
    </subcellularLocation>
</comment>
<dbReference type="GO" id="GO:0005730">
    <property type="term" value="C:nucleolus"/>
    <property type="evidence" value="ECO:0007669"/>
    <property type="project" value="TreeGrafter"/>
</dbReference>
<dbReference type="GO" id="GO:0005654">
    <property type="term" value="C:nucleoplasm"/>
    <property type="evidence" value="ECO:0007669"/>
    <property type="project" value="TreeGrafter"/>
</dbReference>
<dbReference type="RefSeq" id="XP_011498321.1">
    <property type="nucleotide sequence ID" value="XM_011500019.1"/>
</dbReference>
<feature type="compositionally biased region" description="Basic residues" evidence="4">
    <location>
        <begin position="13"/>
        <end position="23"/>
    </location>
</feature>
<dbReference type="CTD" id="35386"/>
<dbReference type="GO" id="GO:0030691">
    <property type="term" value="C:Noc2p-Noc3p complex"/>
    <property type="evidence" value="ECO:0007669"/>
    <property type="project" value="TreeGrafter"/>
</dbReference>
<dbReference type="GO" id="GO:0030690">
    <property type="term" value="C:Noc1p-Noc2p complex"/>
    <property type="evidence" value="ECO:0007669"/>
    <property type="project" value="TreeGrafter"/>
</dbReference>
<dbReference type="PANTHER" id="PTHR12687">
    <property type="entry name" value="NUCLEOLAR COMPLEX 2 AND RAD4-RELATED"/>
    <property type="match status" value="1"/>
</dbReference>
<dbReference type="Proteomes" id="UP000695007">
    <property type="component" value="Unplaced"/>
</dbReference>
<dbReference type="GeneID" id="105362559"/>
<accession>A0AAJ6YHU4</accession>
<dbReference type="GO" id="GO:0000122">
    <property type="term" value="P:negative regulation of transcription by RNA polymerase II"/>
    <property type="evidence" value="ECO:0007669"/>
    <property type="project" value="TreeGrafter"/>
</dbReference>
<reference evidence="6" key="1">
    <citation type="submission" date="2025-08" db="UniProtKB">
        <authorList>
            <consortium name="RefSeq"/>
        </authorList>
    </citation>
    <scope>IDENTIFICATION</scope>
</reference>
<sequence>MKLKKGKAVEKMAKKHVARKKKKNAANVNVDEFLNLDFGNLGLADGQNGNSIHNKSSKNHMDDSEDSDLDEFQHKKSLWNLKDTDPEFFNYLKKNDAQLLDFNVDDEIDENENKDDSKHVPDYELQVPSDESDYETNKDRPEFSGDKTKVTLKLLKIWENEIQNDKSAASIKRLVDAFHGALETVSDSDKRTTQYKVEGGAIFNGIMQLCILYLPEAFGKFLKIQSETPIEAHKSKRFPKIKGLIKAYLHDLVKVLESVSSGDIIVLLLKHLHQMLPYSQSFSSLRKPLLRLLIKYWSTADEETVRVVAFLCIIKIATSQPFLIGNLQKTMYIKYVENAKFVSPSTLPGINFMRQSLVELYLIDCNFSYYNAFLYVRQLAIHLRKALTLKKKENFQAVYNWQFINSLRFWSELIALADKKTLLHNLEYPLIQITIGVIKLIPISRYFPLRFHCVKMLIKISKEAGTFIPSLPFITEVLEIYDFNRKHKVVSMKPMSLMCMLKVSKSQAQENGYKDAIIENVYELLLESAAKDSTEIYFPDMYIFCVIQIKEFLKKCQVGKYCRKIKQLLDKIEEGRKFIETERAKRVFDLSNMKEIEIWERSIKDAGTPVTKFYDTWLKFHESQQIKLLTQHEEVADFKVPTIKKTKRSNKQKNSEEDSDLEVPVEQMNKRLKKSAKSRKKLKTKNDENMKISTNDADIVEDIKDSDWE</sequence>
<evidence type="ECO:0000256" key="2">
    <source>
        <dbReference type="ARBA" id="ARBA00005907"/>
    </source>
</evidence>
<evidence type="ECO:0000256" key="3">
    <source>
        <dbReference type="ARBA" id="ARBA00023242"/>
    </source>
</evidence>
<evidence type="ECO:0000313" key="5">
    <source>
        <dbReference type="Proteomes" id="UP000695007"/>
    </source>
</evidence>
<organism evidence="5 6">
    <name type="scientific">Ceratosolen solmsi marchali</name>
    <dbReference type="NCBI Taxonomy" id="326594"/>
    <lineage>
        <taxon>Eukaryota</taxon>
        <taxon>Metazoa</taxon>
        <taxon>Ecdysozoa</taxon>
        <taxon>Arthropoda</taxon>
        <taxon>Hexapoda</taxon>
        <taxon>Insecta</taxon>
        <taxon>Pterygota</taxon>
        <taxon>Neoptera</taxon>
        <taxon>Endopterygota</taxon>
        <taxon>Hymenoptera</taxon>
        <taxon>Apocrita</taxon>
        <taxon>Proctotrupomorpha</taxon>
        <taxon>Chalcidoidea</taxon>
        <taxon>Agaonidae</taxon>
        <taxon>Agaoninae</taxon>
        <taxon>Ceratosolen</taxon>
    </lineage>
</organism>
<dbReference type="GO" id="GO:0042273">
    <property type="term" value="P:ribosomal large subunit biogenesis"/>
    <property type="evidence" value="ECO:0007669"/>
    <property type="project" value="TreeGrafter"/>
</dbReference>
<feature type="region of interest" description="Disordered" evidence="4">
    <location>
        <begin position="644"/>
        <end position="709"/>
    </location>
</feature>
<dbReference type="GO" id="GO:0042393">
    <property type="term" value="F:histone binding"/>
    <property type="evidence" value="ECO:0007669"/>
    <property type="project" value="TreeGrafter"/>
</dbReference>
<evidence type="ECO:0000256" key="4">
    <source>
        <dbReference type="SAM" id="MobiDB-lite"/>
    </source>
</evidence>
<feature type="region of interest" description="Disordered" evidence="4">
    <location>
        <begin position="1"/>
        <end position="23"/>
    </location>
</feature>
<evidence type="ECO:0000313" key="6">
    <source>
        <dbReference type="RefSeq" id="XP_011498321.1"/>
    </source>
</evidence>